<feature type="non-terminal residue" evidence="1">
    <location>
        <position position="95"/>
    </location>
</feature>
<dbReference type="EMBL" id="CAJNON010000242">
    <property type="protein sequence ID" value="CAF1134633.1"/>
    <property type="molecule type" value="Genomic_DNA"/>
</dbReference>
<dbReference type="Proteomes" id="UP000663891">
    <property type="component" value="Unassembled WGS sequence"/>
</dbReference>
<reference evidence="1" key="1">
    <citation type="submission" date="2021-02" db="EMBL/GenBank/DDBJ databases">
        <authorList>
            <person name="Nowell W R."/>
        </authorList>
    </citation>
    <scope>NUCLEOTIDE SEQUENCE</scope>
</reference>
<protein>
    <submittedName>
        <fullName evidence="1">Uncharacterized protein</fullName>
    </submittedName>
</protein>
<comment type="caution">
    <text evidence="1">The sequence shown here is derived from an EMBL/GenBank/DDBJ whole genome shotgun (WGS) entry which is preliminary data.</text>
</comment>
<dbReference type="AlphaFoldDB" id="A0A814RLU9"/>
<proteinExistence type="predicted"/>
<organism evidence="1 3">
    <name type="scientific">Adineta steineri</name>
    <dbReference type="NCBI Taxonomy" id="433720"/>
    <lineage>
        <taxon>Eukaryota</taxon>
        <taxon>Metazoa</taxon>
        <taxon>Spiralia</taxon>
        <taxon>Gnathifera</taxon>
        <taxon>Rotifera</taxon>
        <taxon>Eurotatoria</taxon>
        <taxon>Bdelloidea</taxon>
        <taxon>Adinetida</taxon>
        <taxon>Adinetidae</taxon>
        <taxon>Adineta</taxon>
    </lineage>
</organism>
<evidence type="ECO:0000313" key="1">
    <source>
        <dbReference type="EMBL" id="CAF1134633.1"/>
    </source>
</evidence>
<accession>A0A814RLU9</accession>
<dbReference type="Proteomes" id="UP000663881">
    <property type="component" value="Unassembled WGS sequence"/>
</dbReference>
<name>A0A814RLU9_9BILA</name>
<dbReference type="EMBL" id="CAJOAY010001192">
    <property type="protein sequence ID" value="CAF3807743.1"/>
    <property type="molecule type" value="Genomic_DNA"/>
</dbReference>
<sequence length="95" mass="11008">MNNTLAVFQEISSLISLNSLFNKSIEIYDTIISLDQTIFTHLENQLFKLTIEDNEIFLSENDYLSSLLLFLLEHIPVEINLNLLTSTETDYHQIT</sequence>
<evidence type="ECO:0000313" key="3">
    <source>
        <dbReference type="Proteomes" id="UP000663891"/>
    </source>
</evidence>
<evidence type="ECO:0000313" key="2">
    <source>
        <dbReference type="EMBL" id="CAF3807743.1"/>
    </source>
</evidence>
<gene>
    <name evidence="2" type="ORF">OKA104_LOCUS18873</name>
    <name evidence="1" type="ORF">VCS650_LOCUS21929</name>
</gene>